<sequence length="354" mass="40350">MYSHGDLSFLKQPKFMDESTINELIARLKIYFSQHSVPNFQLILHGGEPTLMPVSKFDELLTHISAEIGNATHIHYAIQSNGILLNDAWINVFRKHKVSLGISIDGPEKINDLHRKDHKGRGSFLAVMNGLEICWKNNYPFALLGVQNPETDPEEIYSFIKSTRASNIDFLLPHHHHSNKPRQKGYAEWWIKLFDTWFYDVDESKPNIRFLTQIIVNCLGLGQGFDMLGQETNDYLVIETDGSIETVDAMKICGDAFTKESYHLKTHSFGQALGSPLMNLYHQSHQRLAPECRKCPVAYVCGGGFLPHRYSVARHFNNPSVYCEDLKKIIVHVQHAIMDELSDETILEAGLEKL</sequence>
<keyword evidence="4" id="KW-0408">Iron</keyword>
<evidence type="ECO:0000313" key="8">
    <source>
        <dbReference type="Proteomes" id="UP000632339"/>
    </source>
</evidence>
<dbReference type="InterPro" id="IPR013785">
    <property type="entry name" value="Aldolase_TIM"/>
</dbReference>
<dbReference type="Proteomes" id="UP000632339">
    <property type="component" value="Unassembled WGS sequence"/>
</dbReference>
<feature type="domain" description="Radical SAM core" evidence="6">
    <location>
        <begin position="40"/>
        <end position="156"/>
    </location>
</feature>
<dbReference type="Pfam" id="PF04055">
    <property type="entry name" value="Radical_SAM"/>
    <property type="match status" value="1"/>
</dbReference>
<accession>A0ABQ2HM22</accession>
<dbReference type="InterPro" id="IPR007197">
    <property type="entry name" value="rSAM"/>
</dbReference>
<dbReference type="PANTHER" id="PTHR43273">
    <property type="entry name" value="ANAEROBIC SULFATASE-MATURATING ENZYME HOMOLOG ASLB-RELATED"/>
    <property type="match status" value="1"/>
</dbReference>
<dbReference type="SUPFAM" id="SSF102114">
    <property type="entry name" value="Radical SAM enzymes"/>
    <property type="match status" value="1"/>
</dbReference>
<keyword evidence="2" id="KW-0949">S-adenosyl-L-methionine</keyword>
<dbReference type="InterPro" id="IPR023867">
    <property type="entry name" value="Sulphatase_maturase_rSAM"/>
</dbReference>
<dbReference type="EMBL" id="BMLI01000001">
    <property type="protein sequence ID" value="GGM84280.1"/>
    <property type="molecule type" value="Genomic_DNA"/>
</dbReference>
<proteinExistence type="predicted"/>
<dbReference type="CDD" id="cd01335">
    <property type="entry name" value="Radical_SAM"/>
    <property type="match status" value="1"/>
</dbReference>
<evidence type="ECO:0000256" key="4">
    <source>
        <dbReference type="ARBA" id="ARBA00023004"/>
    </source>
</evidence>
<comment type="cofactor">
    <cofactor evidence="1">
        <name>[4Fe-4S] cluster</name>
        <dbReference type="ChEBI" id="CHEBI:49883"/>
    </cofactor>
</comment>
<evidence type="ECO:0000313" key="7">
    <source>
        <dbReference type="EMBL" id="GGM84280.1"/>
    </source>
</evidence>
<evidence type="ECO:0000256" key="3">
    <source>
        <dbReference type="ARBA" id="ARBA00022723"/>
    </source>
</evidence>
<name>A0ABQ2HM22_9BACT</name>
<dbReference type="PANTHER" id="PTHR43273:SF8">
    <property type="entry name" value="RADICAL SAM DOMAIN PROTEIN"/>
    <property type="match status" value="1"/>
</dbReference>
<organism evidence="7 8">
    <name type="scientific">Dyadobacter beijingensis</name>
    <dbReference type="NCBI Taxonomy" id="365489"/>
    <lineage>
        <taxon>Bacteria</taxon>
        <taxon>Pseudomonadati</taxon>
        <taxon>Bacteroidota</taxon>
        <taxon>Cytophagia</taxon>
        <taxon>Cytophagales</taxon>
        <taxon>Spirosomataceae</taxon>
        <taxon>Dyadobacter</taxon>
    </lineage>
</organism>
<protein>
    <recommendedName>
        <fullName evidence="6">Radical SAM core domain-containing protein</fullName>
    </recommendedName>
</protein>
<keyword evidence="3" id="KW-0479">Metal-binding</keyword>
<reference evidence="8" key="1">
    <citation type="journal article" date="2019" name="Int. J. Syst. Evol. Microbiol.">
        <title>The Global Catalogue of Microorganisms (GCM) 10K type strain sequencing project: providing services to taxonomists for standard genome sequencing and annotation.</title>
        <authorList>
            <consortium name="The Broad Institute Genomics Platform"/>
            <consortium name="The Broad Institute Genome Sequencing Center for Infectious Disease"/>
            <person name="Wu L."/>
            <person name="Ma J."/>
        </authorList>
    </citation>
    <scope>NUCLEOTIDE SEQUENCE [LARGE SCALE GENOMIC DNA]</scope>
    <source>
        <strain evidence="8">CGMCC 1.6375</strain>
    </source>
</reference>
<keyword evidence="5" id="KW-0411">Iron-sulfur</keyword>
<evidence type="ECO:0000256" key="2">
    <source>
        <dbReference type="ARBA" id="ARBA00022691"/>
    </source>
</evidence>
<gene>
    <name evidence="7" type="ORF">GCM10010967_15110</name>
</gene>
<keyword evidence="8" id="KW-1185">Reference proteome</keyword>
<dbReference type="Gene3D" id="3.20.20.70">
    <property type="entry name" value="Aldolase class I"/>
    <property type="match status" value="1"/>
</dbReference>
<evidence type="ECO:0000256" key="1">
    <source>
        <dbReference type="ARBA" id="ARBA00001966"/>
    </source>
</evidence>
<evidence type="ECO:0000259" key="6">
    <source>
        <dbReference type="Pfam" id="PF04055"/>
    </source>
</evidence>
<evidence type="ECO:0000256" key="5">
    <source>
        <dbReference type="ARBA" id="ARBA00023014"/>
    </source>
</evidence>
<dbReference type="InterPro" id="IPR058240">
    <property type="entry name" value="rSAM_sf"/>
</dbReference>
<comment type="caution">
    <text evidence="7">The sequence shown here is derived from an EMBL/GenBank/DDBJ whole genome shotgun (WGS) entry which is preliminary data.</text>
</comment>